<keyword evidence="3" id="KW-1185">Reference proteome</keyword>
<proteinExistence type="predicted"/>
<name>A0AAN8WVA3_HALRR</name>
<comment type="caution">
    <text evidence="2">The sequence shown here is derived from an EMBL/GenBank/DDBJ whole genome shotgun (WGS) entry which is preliminary data.</text>
</comment>
<reference evidence="2 3" key="1">
    <citation type="submission" date="2023-11" db="EMBL/GenBank/DDBJ databases">
        <title>Halocaridina rubra genome assembly.</title>
        <authorList>
            <person name="Smith C."/>
        </authorList>
    </citation>
    <scope>NUCLEOTIDE SEQUENCE [LARGE SCALE GENOMIC DNA]</scope>
    <source>
        <strain evidence="2">EP-1</strain>
        <tissue evidence="2">Whole</tissue>
    </source>
</reference>
<evidence type="ECO:0000256" key="1">
    <source>
        <dbReference type="SAM" id="SignalP"/>
    </source>
</evidence>
<feature type="signal peptide" evidence="1">
    <location>
        <begin position="1"/>
        <end position="25"/>
    </location>
</feature>
<evidence type="ECO:0000313" key="3">
    <source>
        <dbReference type="Proteomes" id="UP001381693"/>
    </source>
</evidence>
<protein>
    <submittedName>
        <fullName evidence="2">Uncharacterized protein</fullName>
    </submittedName>
</protein>
<accession>A0AAN8WVA3</accession>
<gene>
    <name evidence="2" type="ORF">SK128_021025</name>
</gene>
<dbReference type="Proteomes" id="UP001381693">
    <property type="component" value="Unassembled WGS sequence"/>
</dbReference>
<organism evidence="2 3">
    <name type="scientific">Halocaridina rubra</name>
    <name type="common">Hawaiian red shrimp</name>
    <dbReference type="NCBI Taxonomy" id="373956"/>
    <lineage>
        <taxon>Eukaryota</taxon>
        <taxon>Metazoa</taxon>
        <taxon>Ecdysozoa</taxon>
        <taxon>Arthropoda</taxon>
        <taxon>Crustacea</taxon>
        <taxon>Multicrustacea</taxon>
        <taxon>Malacostraca</taxon>
        <taxon>Eumalacostraca</taxon>
        <taxon>Eucarida</taxon>
        <taxon>Decapoda</taxon>
        <taxon>Pleocyemata</taxon>
        <taxon>Caridea</taxon>
        <taxon>Atyoidea</taxon>
        <taxon>Atyidae</taxon>
        <taxon>Halocaridina</taxon>
    </lineage>
</organism>
<sequence>MEVLKWLIMCLTCYMVISSINETHAHPISWLTTINPRPKRSFAEVDIPFYPGVTLVLKDALRIDDLGKLAREEETENGSNEDIIIRLLEDEHEFSMEESTEFSSQKHINLEIEKPLTHFQNSVERIELPSQELDLDSIWDNTPSGHPDRTNFESTTYTTENLGIFGPENPELNNLPQDIYTRLHSIDKSPSSDEYFDQFSLEAQPGSLRHDTDVNYQRSQKDFNSNNHQAVLPRRLLNHQKQTKEDNMKFLIEKKEDINKIRQDYDFDGNISEAQLDWEEYHEYDA</sequence>
<evidence type="ECO:0000313" key="2">
    <source>
        <dbReference type="EMBL" id="KAK7071036.1"/>
    </source>
</evidence>
<dbReference type="AlphaFoldDB" id="A0AAN8WVA3"/>
<feature type="chain" id="PRO_5043047225" evidence="1">
    <location>
        <begin position="26"/>
        <end position="286"/>
    </location>
</feature>
<keyword evidence="1" id="KW-0732">Signal</keyword>
<dbReference type="EMBL" id="JAXCGZ010015163">
    <property type="protein sequence ID" value="KAK7071036.1"/>
    <property type="molecule type" value="Genomic_DNA"/>
</dbReference>